<dbReference type="OrthoDB" id="2146354at2"/>
<gene>
    <name evidence="2" type="ORF">FD35_GL000180</name>
</gene>
<dbReference type="STRING" id="1114972.FD35_GL000180"/>
<evidence type="ECO:0000259" key="1">
    <source>
        <dbReference type="Pfam" id="PF14493"/>
    </source>
</evidence>
<dbReference type="RefSeq" id="WP_017261927.1">
    <property type="nucleotide sequence ID" value="NZ_AUAW01000001.1"/>
</dbReference>
<feature type="domain" description="Helicase Helix-turn-helix" evidence="1">
    <location>
        <begin position="246"/>
        <end position="304"/>
    </location>
</feature>
<accession>A0A0R1RTI8</accession>
<organism evidence="2 3">
    <name type="scientific">Furfurilactobacillus rossiae DSM 15814</name>
    <dbReference type="NCBI Taxonomy" id="1114972"/>
    <lineage>
        <taxon>Bacteria</taxon>
        <taxon>Bacillati</taxon>
        <taxon>Bacillota</taxon>
        <taxon>Bacilli</taxon>
        <taxon>Lactobacillales</taxon>
        <taxon>Lactobacillaceae</taxon>
        <taxon>Furfurilactobacillus</taxon>
    </lineage>
</organism>
<dbReference type="PATRIC" id="fig|1114972.6.peg.181"/>
<evidence type="ECO:0000313" key="2">
    <source>
        <dbReference type="EMBL" id="KRL57173.1"/>
    </source>
</evidence>
<keyword evidence="3" id="KW-1185">Reference proteome</keyword>
<dbReference type="InterPro" id="IPR029491">
    <property type="entry name" value="Helicase_HTH"/>
</dbReference>
<dbReference type="Proteomes" id="UP000051999">
    <property type="component" value="Unassembled WGS sequence"/>
</dbReference>
<reference evidence="2 3" key="1">
    <citation type="journal article" date="2015" name="Genome Announc.">
        <title>Expanding the biotechnology potential of lactobacilli through comparative genomics of 213 strains and associated genera.</title>
        <authorList>
            <person name="Sun Z."/>
            <person name="Harris H.M."/>
            <person name="McCann A."/>
            <person name="Guo C."/>
            <person name="Argimon S."/>
            <person name="Zhang W."/>
            <person name="Yang X."/>
            <person name="Jeffery I.B."/>
            <person name="Cooney J.C."/>
            <person name="Kagawa T.F."/>
            <person name="Liu W."/>
            <person name="Song Y."/>
            <person name="Salvetti E."/>
            <person name="Wrobel A."/>
            <person name="Rasinkangas P."/>
            <person name="Parkhill J."/>
            <person name="Rea M.C."/>
            <person name="O'Sullivan O."/>
            <person name="Ritari J."/>
            <person name="Douillard F.P."/>
            <person name="Paul Ross R."/>
            <person name="Yang R."/>
            <person name="Briner A.E."/>
            <person name="Felis G.E."/>
            <person name="de Vos W.M."/>
            <person name="Barrangou R."/>
            <person name="Klaenhammer T.R."/>
            <person name="Caufield P.W."/>
            <person name="Cui Y."/>
            <person name="Zhang H."/>
            <person name="O'Toole P.W."/>
        </authorList>
    </citation>
    <scope>NUCLEOTIDE SEQUENCE [LARGE SCALE GENOMIC DNA]</scope>
    <source>
        <strain evidence="2 3">DSM 15814</strain>
    </source>
</reference>
<protein>
    <recommendedName>
        <fullName evidence="1">Helicase Helix-turn-helix domain-containing protein</fullName>
    </recommendedName>
</protein>
<name>A0A0R1RTI8_9LACO</name>
<sequence>MNPELLIRLLSASQPRRPKVIFNCLTGKRTVSVLYWALRYDLLSWLSVLPSLQWDTFNGAVNKLVREKRVTVQSDGQLLSNEALENHELSELFPIKQRQMYRVMHVKIVTETTLLGIQALSHTIHHDMGYFPVSVSERARVQVRRWFRSSSFDENHLCELIQALNHWLETLPPRNADVFLSQLAGEKHPGYTVQQLSQALNLPTWQIDLIQAANLAAFAQFCQADRHGWRNLLNPFMDQALSRPVKQTLTAVQQGTTRATIAQQRGLKPSTINEHLLTAAILLPLDQFPYEKCVDEATRESIEKRQPANIDNWQGTLDATPDQFFQYRMTQIWETKQK</sequence>
<dbReference type="Pfam" id="PF14493">
    <property type="entry name" value="HTH_40"/>
    <property type="match status" value="1"/>
</dbReference>
<dbReference type="EMBL" id="AZFF01000001">
    <property type="protein sequence ID" value="KRL57173.1"/>
    <property type="molecule type" value="Genomic_DNA"/>
</dbReference>
<comment type="caution">
    <text evidence="2">The sequence shown here is derived from an EMBL/GenBank/DDBJ whole genome shotgun (WGS) entry which is preliminary data.</text>
</comment>
<dbReference type="AlphaFoldDB" id="A0A0R1RTI8"/>
<dbReference type="eggNOG" id="COG4955">
    <property type="taxonomic scope" value="Bacteria"/>
</dbReference>
<evidence type="ECO:0000313" key="3">
    <source>
        <dbReference type="Proteomes" id="UP000051999"/>
    </source>
</evidence>
<proteinExistence type="predicted"/>